<dbReference type="Proteomes" id="UP000235925">
    <property type="component" value="Unassembled WGS sequence"/>
</dbReference>
<dbReference type="RefSeq" id="WP_102825919.1">
    <property type="nucleotide sequence ID" value="NZ_CP139348.1"/>
</dbReference>
<name>A0A2N8S075_STUST</name>
<sequence>MDYIPLLSATVRLLDLHDSDRGYGESPAFTRESRPGKTDGVYLDIAALVIQCLKVQDETAHQEYMPFAAIFRHLSLSIPGVATSDVAYVLNVLRRPTELYYLERAAGALEAARHSEKRKTAIVDKTDYADEYRLSPTGRMLPVLVNAARDATYIRGDAYNLLHAVEFRDFQKVGTFADEIVSQLRNEILDILSALEKVGKTETAEKYVGRFDQYCRVINETIDIVRKAEEEVDKKSTADDFSEWLERSDADITFESVRAHLLRVRQVLIIFNRRVSELVQAAAQNKRIAVPPPSFLDVARELVRAPFSEVQEAHFMRQWGATTLEAPFHSVLDGWHAVPIRQGQPETKAMEFSDETVESVSQLGKVLFIARHGEEIATFLKKSPLRLSEAIDRGWFLLDGKPSVGDLVGVFVAPDTLPIKEPLEIRVSPTLVTKQVNGGDFLFCDLELAIRSNA</sequence>
<dbReference type="OrthoDB" id="9146901at2"/>
<protein>
    <submittedName>
        <fullName evidence="1">Uncharacterized protein</fullName>
    </submittedName>
</protein>
<evidence type="ECO:0000313" key="1">
    <source>
        <dbReference type="EMBL" id="PNF80033.1"/>
    </source>
</evidence>
<gene>
    <name evidence="1" type="ORF">CXK92_15575</name>
</gene>
<comment type="caution">
    <text evidence="1">The sequence shown here is derived from an EMBL/GenBank/DDBJ whole genome shotgun (WGS) entry which is preliminary data.</text>
</comment>
<reference evidence="1 2" key="1">
    <citation type="submission" date="2018-01" db="EMBL/GenBank/DDBJ databases">
        <title>Denitrification phenotypes of diverse strains of Pseudomonas stutzeri.</title>
        <authorList>
            <person name="Milligan D.A."/>
            <person name="Bergaust L."/>
            <person name="Bakken L.R."/>
            <person name="Frostegard A."/>
        </authorList>
    </citation>
    <scope>NUCLEOTIDE SEQUENCE [LARGE SCALE GENOMIC DNA]</scope>
    <source>
        <strain evidence="1 2">KC</strain>
    </source>
</reference>
<dbReference type="EMBL" id="POUN01000004">
    <property type="protein sequence ID" value="PNF80033.1"/>
    <property type="molecule type" value="Genomic_DNA"/>
</dbReference>
<evidence type="ECO:0000313" key="2">
    <source>
        <dbReference type="Proteomes" id="UP000235925"/>
    </source>
</evidence>
<proteinExistence type="predicted"/>
<organism evidence="1 2">
    <name type="scientific">Stutzerimonas stutzeri</name>
    <name type="common">Pseudomonas stutzeri</name>
    <dbReference type="NCBI Taxonomy" id="316"/>
    <lineage>
        <taxon>Bacteria</taxon>
        <taxon>Pseudomonadati</taxon>
        <taxon>Pseudomonadota</taxon>
        <taxon>Gammaproteobacteria</taxon>
        <taxon>Pseudomonadales</taxon>
        <taxon>Pseudomonadaceae</taxon>
        <taxon>Stutzerimonas</taxon>
    </lineage>
</organism>
<dbReference type="AlphaFoldDB" id="A0A2N8S075"/>
<accession>A0A2N8S075</accession>